<proteinExistence type="predicted"/>
<comment type="caution">
    <text evidence="2">The sequence shown here is derived from an EMBL/GenBank/DDBJ whole genome shotgun (WGS) entry which is preliminary data.</text>
</comment>
<dbReference type="Proteomes" id="UP000887013">
    <property type="component" value="Unassembled WGS sequence"/>
</dbReference>
<sequence>MPHLLLGRRIKSAEYTNPTEPRRKSFTASPASSSTIYESATRNPFNSCRNFYSKASVVCNRGEWIFSSGTGRSPMCQHKIQRQTSSNSKKKSSLSEYSAI</sequence>
<feature type="region of interest" description="Disordered" evidence="1">
    <location>
        <begin position="68"/>
        <end position="100"/>
    </location>
</feature>
<dbReference type="EMBL" id="BMAW01021421">
    <property type="protein sequence ID" value="GFT72772.1"/>
    <property type="molecule type" value="Genomic_DNA"/>
</dbReference>
<reference evidence="2" key="1">
    <citation type="submission" date="2020-08" db="EMBL/GenBank/DDBJ databases">
        <title>Multicomponent nature underlies the extraordinary mechanical properties of spider dragline silk.</title>
        <authorList>
            <person name="Kono N."/>
            <person name="Nakamura H."/>
            <person name="Mori M."/>
            <person name="Yoshida Y."/>
            <person name="Ohtoshi R."/>
            <person name="Malay A.D."/>
            <person name="Moran D.A.P."/>
            <person name="Tomita M."/>
            <person name="Numata K."/>
            <person name="Arakawa K."/>
        </authorList>
    </citation>
    <scope>NUCLEOTIDE SEQUENCE</scope>
</reference>
<evidence type="ECO:0000313" key="2">
    <source>
        <dbReference type="EMBL" id="GFT72772.1"/>
    </source>
</evidence>
<protein>
    <submittedName>
        <fullName evidence="2">Uncharacterized protein</fullName>
    </submittedName>
</protein>
<feature type="region of interest" description="Disordered" evidence="1">
    <location>
        <begin position="1"/>
        <end position="36"/>
    </location>
</feature>
<name>A0A8X6U406_NEPPI</name>
<keyword evidence="3" id="KW-1185">Reference proteome</keyword>
<organism evidence="2 3">
    <name type="scientific">Nephila pilipes</name>
    <name type="common">Giant wood spider</name>
    <name type="synonym">Nephila maculata</name>
    <dbReference type="NCBI Taxonomy" id="299642"/>
    <lineage>
        <taxon>Eukaryota</taxon>
        <taxon>Metazoa</taxon>
        <taxon>Ecdysozoa</taxon>
        <taxon>Arthropoda</taxon>
        <taxon>Chelicerata</taxon>
        <taxon>Arachnida</taxon>
        <taxon>Araneae</taxon>
        <taxon>Araneomorphae</taxon>
        <taxon>Entelegynae</taxon>
        <taxon>Araneoidea</taxon>
        <taxon>Nephilidae</taxon>
        <taxon>Nephila</taxon>
    </lineage>
</organism>
<accession>A0A8X6U406</accession>
<evidence type="ECO:0000256" key="1">
    <source>
        <dbReference type="SAM" id="MobiDB-lite"/>
    </source>
</evidence>
<evidence type="ECO:0000313" key="3">
    <source>
        <dbReference type="Proteomes" id="UP000887013"/>
    </source>
</evidence>
<feature type="compositionally biased region" description="Basic residues" evidence="1">
    <location>
        <begin position="1"/>
        <end position="10"/>
    </location>
</feature>
<gene>
    <name evidence="2" type="ORF">NPIL_278061</name>
</gene>
<dbReference type="AlphaFoldDB" id="A0A8X6U406"/>
<feature type="compositionally biased region" description="Polar residues" evidence="1">
    <location>
        <begin position="26"/>
        <end position="36"/>
    </location>
</feature>